<dbReference type="AlphaFoldDB" id="A0A7D8YW58"/>
<reference evidence="1 2" key="1">
    <citation type="journal article" date="2019" name="PLoS Genet.">
        <title>Convergent evolution of linked mating-type loci in basidiomycete fungi.</title>
        <authorList>
            <person name="Sun S."/>
            <person name="Coelho M.A."/>
            <person name="Heitman J."/>
            <person name="Nowrousian M."/>
        </authorList>
    </citation>
    <scope>NUCLEOTIDE SEQUENCE [LARGE SCALE GENOMIC DNA]</scope>
    <source>
        <strain evidence="1 2">CBS 4282</strain>
    </source>
</reference>
<comment type="caution">
    <text evidence="1">The sequence shown here is derived from an EMBL/GenBank/DDBJ whole genome shotgun (WGS) entry which is preliminary data.</text>
</comment>
<evidence type="ECO:0008006" key="3">
    <source>
        <dbReference type="Google" id="ProtNLM"/>
    </source>
</evidence>
<evidence type="ECO:0000313" key="1">
    <source>
        <dbReference type="EMBL" id="TXT04979.1"/>
    </source>
</evidence>
<protein>
    <recommendedName>
        <fullName evidence="3">Transglycosylase SLT domain-containing protein</fullName>
    </recommendedName>
</protein>
<proteinExistence type="predicted"/>
<accession>A0A7D8YW58</accession>
<organism evidence="1 2">
    <name type="scientific">Vanrija humicola</name>
    <name type="common">Yeast</name>
    <name type="synonym">Cryptococcus humicola</name>
    <dbReference type="NCBI Taxonomy" id="5417"/>
    <lineage>
        <taxon>Eukaryota</taxon>
        <taxon>Fungi</taxon>
        <taxon>Dikarya</taxon>
        <taxon>Basidiomycota</taxon>
        <taxon>Agaricomycotina</taxon>
        <taxon>Tremellomycetes</taxon>
        <taxon>Trichosporonales</taxon>
        <taxon>Trichosporonaceae</taxon>
        <taxon>Vanrija</taxon>
    </lineage>
</organism>
<keyword evidence="2" id="KW-1185">Reference proteome</keyword>
<dbReference type="OrthoDB" id="2537480at2759"/>
<name>A0A7D8YW58_VANHU</name>
<dbReference type="EMBL" id="QKWK01000012">
    <property type="protein sequence ID" value="TXT04979.1"/>
    <property type="molecule type" value="Genomic_DNA"/>
</dbReference>
<dbReference type="Proteomes" id="UP000473826">
    <property type="component" value="Unassembled WGS sequence"/>
</dbReference>
<gene>
    <name evidence="1" type="ORF">VHUM_03799</name>
</gene>
<evidence type="ECO:0000313" key="2">
    <source>
        <dbReference type="Proteomes" id="UP000473826"/>
    </source>
</evidence>
<sequence length="103" mass="11070">MQLIAAHCGDAPGGNCHDVDFNIGKGAEYFSQVLAPNNGNALAALGNYNGWRLGMTVADATRAASEGNCRAQNNLDYLYQTVNGWMQGKEGYNIGQYCELATY</sequence>